<dbReference type="InterPro" id="IPR042099">
    <property type="entry name" value="ANL_N_sf"/>
</dbReference>
<dbReference type="PANTHER" id="PTHR43767:SF8">
    <property type="entry name" value="LONG-CHAIN-FATTY-ACID--COA LIGASE"/>
    <property type="match status" value="1"/>
</dbReference>
<gene>
    <name evidence="3" type="ORF">OPS25_10455</name>
</gene>
<dbReference type="PANTHER" id="PTHR43767">
    <property type="entry name" value="LONG-CHAIN-FATTY-ACID--COA LIGASE"/>
    <property type="match status" value="1"/>
</dbReference>
<dbReference type="PROSITE" id="PS00455">
    <property type="entry name" value="AMP_BINDING"/>
    <property type="match status" value="1"/>
</dbReference>
<reference evidence="3" key="1">
    <citation type="submission" date="2022-11" db="EMBL/GenBank/DDBJ databases">
        <title>Alteromonas sp. nov., isolated from sea water of the Qingdao.</title>
        <authorList>
            <person name="Wang Q."/>
        </authorList>
    </citation>
    <scope>NUCLEOTIDE SEQUENCE</scope>
    <source>
        <strain evidence="3">ASW11-7</strain>
    </source>
</reference>
<evidence type="ECO:0000313" key="4">
    <source>
        <dbReference type="Proteomes" id="UP001142810"/>
    </source>
</evidence>
<dbReference type="Pfam" id="PF00501">
    <property type="entry name" value="AMP-binding"/>
    <property type="match status" value="1"/>
</dbReference>
<dbReference type="InterPro" id="IPR050237">
    <property type="entry name" value="ATP-dep_AMP-bd_enzyme"/>
</dbReference>
<dbReference type="InterPro" id="IPR045851">
    <property type="entry name" value="AMP-bd_C_sf"/>
</dbReference>
<organism evidence="3 4">
    <name type="scientific">Alteromonas aquimaris</name>
    <dbReference type="NCBI Taxonomy" id="2998417"/>
    <lineage>
        <taxon>Bacteria</taxon>
        <taxon>Pseudomonadati</taxon>
        <taxon>Pseudomonadota</taxon>
        <taxon>Gammaproteobacteria</taxon>
        <taxon>Alteromonadales</taxon>
        <taxon>Alteromonadaceae</taxon>
        <taxon>Alteromonas/Salinimonas group</taxon>
        <taxon>Alteromonas</taxon>
    </lineage>
</organism>
<dbReference type="Proteomes" id="UP001142810">
    <property type="component" value="Unassembled WGS sequence"/>
</dbReference>
<dbReference type="InterPro" id="IPR000873">
    <property type="entry name" value="AMP-dep_synth/lig_dom"/>
</dbReference>
<evidence type="ECO:0000313" key="3">
    <source>
        <dbReference type="EMBL" id="MCW8108913.1"/>
    </source>
</evidence>
<dbReference type="InterPro" id="IPR020845">
    <property type="entry name" value="AMP-binding_CS"/>
</dbReference>
<feature type="domain" description="AMP-dependent synthetase/ligase" evidence="2">
    <location>
        <begin position="121"/>
        <end position="303"/>
    </location>
</feature>
<dbReference type="Gene3D" id="3.40.50.12780">
    <property type="entry name" value="N-terminal domain of ligase-like"/>
    <property type="match status" value="1"/>
</dbReference>
<accession>A0ABT3P809</accession>
<dbReference type="Gene3D" id="3.30.300.30">
    <property type="match status" value="1"/>
</dbReference>
<protein>
    <submittedName>
        <fullName evidence="3">AMP-binding protein</fullName>
    </submittedName>
</protein>
<keyword evidence="4" id="KW-1185">Reference proteome</keyword>
<sequence length="456" mass="50333">MPNTFPLITRELDDPIAYLTTPISSTGLAAGKVDTRTFLCHVNAVAEQLPQGHFAINLCENRYLFMVSFCAVILRGQTNLLPPNKNIATQQQLLQDYHDGYIVHDGIAITEASSSFNIIDVKMPPAQKGLSDVPDISNDHLACISFTSGSTGHSKPNLKYWRTLHASTAINYAFMLNAPEQTLFQLATVPAQHMWGLETSVLMPMFTNVCVCDAKPLFPQDIIETLERLPLPRMLVSTPIHLRALTAVVQVTPLKLVLCATSPLTAALAREMEQKFSTTLKEVYGCSEVGSMAVRRTAVEEKWRRFDGIRFSEESEGTVASADHLPLPTVLQDFIHVIDPQHFTLAGRATDLIKIAGKRGSLFEINQTLLGFKGLNDGVVIFPDSNKAVPRLCAIVSLKPGITKSALLDYLRLHLDSAFIPRPVYLVETLPREHNGKLLKVKIDALLESLRVVKSS</sequence>
<name>A0ABT3P809_9ALTE</name>
<dbReference type="EMBL" id="JAPFRD010000011">
    <property type="protein sequence ID" value="MCW8108913.1"/>
    <property type="molecule type" value="Genomic_DNA"/>
</dbReference>
<keyword evidence="1" id="KW-0436">Ligase</keyword>
<dbReference type="SUPFAM" id="SSF56801">
    <property type="entry name" value="Acetyl-CoA synthetase-like"/>
    <property type="match status" value="1"/>
</dbReference>
<evidence type="ECO:0000259" key="2">
    <source>
        <dbReference type="Pfam" id="PF00501"/>
    </source>
</evidence>
<proteinExistence type="predicted"/>
<dbReference type="RefSeq" id="WP_265617663.1">
    <property type="nucleotide sequence ID" value="NZ_JAPFRD010000011.1"/>
</dbReference>
<comment type="caution">
    <text evidence="3">The sequence shown here is derived from an EMBL/GenBank/DDBJ whole genome shotgun (WGS) entry which is preliminary data.</text>
</comment>
<evidence type="ECO:0000256" key="1">
    <source>
        <dbReference type="ARBA" id="ARBA00022598"/>
    </source>
</evidence>